<feature type="region of interest" description="Disordered" evidence="5">
    <location>
        <begin position="138"/>
        <end position="161"/>
    </location>
</feature>
<dbReference type="GO" id="GO:0005814">
    <property type="term" value="C:centriole"/>
    <property type="evidence" value="ECO:0007669"/>
    <property type="project" value="UniProtKB-SubCell"/>
</dbReference>
<feature type="compositionally biased region" description="Polar residues" evidence="5">
    <location>
        <begin position="9"/>
        <end position="19"/>
    </location>
</feature>
<name>A0A6P4FFR4_DRORH</name>
<evidence type="ECO:0000313" key="7">
    <source>
        <dbReference type="RefSeq" id="XP_016989255.1"/>
    </source>
</evidence>
<proteinExistence type="inferred from homology"/>
<evidence type="ECO:0000256" key="5">
    <source>
        <dbReference type="SAM" id="MobiDB-lite"/>
    </source>
</evidence>
<dbReference type="RefSeq" id="XP_016989255.1">
    <property type="nucleotide sequence ID" value="XM_017133766.1"/>
</dbReference>
<keyword evidence="2" id="KW-0963">Cytoplasm</keyword>
<feature type="domain" description="Protein phosphatase 1 regulatory subunit 35 C-terminal" evidence="6">
    <location>
        <begin position="83"/>
        <end position="167"/>
    </location>
</feature>
<reference evidence="7" key="1">
    <citation type="submission" date="2025-08" db="UniProtKB">
        <authorList>
            <consortium name="RefSeq"/>
        </authorList>
    </citation>
    <scope>IDENTIFICATION</scope>
</reference>
<protein>
    <submittedName>
        <fullName evidence="7">Uncharacterized protein LOC108051618</fullName>
    </submittedName>
</protein>
<keyword evidence="3" id="KW-0206">Cytoskeleton</keyword>
<feature type="compositionally biased region" description="Basic and acidic residues" evidence="5">
    <location>
        <begin position="143"/>
        <end position="156"/>
    </location>
</feature>
<evidence type="ECO:0000256" key="4">
    <source>
        <dbReference type="ARBA" id="ARBA00029452"/>
    </source>
</evidence>
<evidence type="ECO:0000259" key="6">
    <source>
        <dbReference type="Pfam" id="PF15503"/>
    </source>
</evidence>
<accession>A0A6P4FFR4</accession>
<dbReference type="RefSeq" id="XP_016989255.2">
    <property type="nucleotide sequence ID" value="XM_017133766.2"/>
</dbReference>
<evidence type="ECO:0000256" key="3">
    <source>
        <dbReference type="ARBA" id="ARBA00023212"/>
    </source>
</evidence>
<dbReference type="Pfam" id="PF15503">
    <property type="entry name" value="PPP1R35_C"/>
    <property type="match status" value="1"/>
</dbReference>
<dbReference type="InterPro" id="IPR029135">
    <property type="entry name" value="PPP1R35_C"/>
</dbReference>
<comment type="subcellular location">
    <subcellularLocation>
        <location evidence="1">Cytoplasm</location>
        <location evidence="1">Cytoskeleton</location>
        <location evidence="1">Microtubule organizing center</location>
        <location evidence="1">Centrosome</location>
        <location evidence="1">Centriole</location>
    </subcellularLocation>
</comment>
<evidence type="ECO:0000256" key="2">
    <source>
        <dbReference type="ARBA" id="ARBA00022490"/>
    </source>
</evidence>
<comment type="similarity">
    <text evidence="4">Belongs to the PPP1R35 family.</text>
</comment>
<organism evidence="7">
    <name type="scientific">Drosophila rhopaloa</name>
    <name type="common">Fruit fly</name>
    <dbReference type="NCBI Taxonomy" id="1041015"/>
    <lineage>
        <taxon>Eukaryota</taxon>
        <taxon>Metazoa</taxon>
        <taxon>Ecdysozoa</taxon>
        <taxon>Arthropoda</taxon>
        <taxon>Hexapoda</taxon>
        <taxon>Insecta</taxon>
        <taxon>Pterygota</taxon>
        <taxon>Neoptera</taxon>
        <taxon>Endopterygota</taxon>
        <taxon>Diptera</taxon>
        <taxon>Brachycera</taxon>
        <taxon>Muscomorpha</taxon>
        <taxon>Ephydroidea</taxon>
        <taxon>Drosophilidae</taxon>
        <taxon>Drosophila</taxon>
        <taxon>Sophophora</taxon>
    </lineage>
</organism>
<dbReference type="OrthoDB" id="8191506at2759"/>
<sequence>MPHKRKSRINVSQRNSATRRVQLDHPSTAPPHVFVESCLLMDEGIPTPDSPKAKNGGLTSRRPFSVHKFAVPQYNSTVRKQDEINVITQLQTDTNLSPGAAAAIAPKVTQKMNFPPDKTVFSGLVPLNVNDSVLVPHKVKRNTSKDSRSKETDASKVNEPQLADYAEKVDPIVMAIPEPRLRLDYTQEPFDFLGAYRKIYY</sequence>
<feature type="region of interest" description="Disordered" evidence="5">
    <location>
        <begin position="1"/>
        <end position="29"/>
    </location>
</feature>
<gene>
    <name evidence="7" type="primary">LOC108051618</name>
</gene>
<evidence type="ECO:0000256" key="1">
    <source>
        <dbReference type="ARBA" id="ARBA00004114"/>
    </source>
</evidence>
<dbReference type="AlphaFoldDB" id="A0A6P4FFR4"/>